<reference evidence="2" key="1">
    <citation type="submission" date="2018-05" db="EMBL/GenBank/DDBJ databases">
        <title>Draft genome of Mucuna pruriens seed.</title>
        <authorList>
            <person name="Nnadi N.E."/>
            <person name="Vos R."/>
            <person name="Hasami M.H."/>
            <person name="Devisetty U.K."/>
            <person name="Aguiy J.C."/>
        </authorList>
    </citation>
    <scope>NUCLEOTIDE SEQUENCE [LARGE SCALE GENOMIC DNA]</scope>
    <source>
        <strain evidence="2">JCA_2017</strain>
    </source>
</reference>
<evidence type="ECO:0000259" key="1">
    <source>
        <dbReference type="Pfam" id="PF25597"/>
    </source>
</evidence>
<proteinExistence type="predicted"/>
<name>A0A371FBK7_MUCPR</name>
<dbReference type="InterPro" id="IPR057670">
    <property type="entry name" value="SH3_retrovirus"/>
</dbReference>
<feature type="domain" description="Retroviral polymerase SH3-like" evidence="1">
    <location>
        <begin position="48"/>
        <end position="106"/>
    </location>
</feature>
<gene>
    <name evidence="2" type="ORF">CR513_44434</name>
</gene>
<dbReference type="AlphaFoldDB" id="A0A371FBK7"/>
<keyword evidence="3" id="KW-1185">Reference proteome</keyword>
<evidence type="ECO:0000313" key="3">
    <source>
        <dbReference type="Proteomes" id="UP000257109"/>
    </source>
</evidence>
<feature type="non-terminal residue" evidence="2">
    <location>
        <position position="1"/>
    </location>
</feature>
<dbReference type="EMBL" id="QJKJ01009758">
    <property type="protein sequence ID" value="RDX75662.1"/>
    <property type="molecule type" value="Genomic_DNA"/>
</dbReference>
<dbReference type="Proteomes" id="UP000257109">
    <property type="component" value="Unassembled WGS sequence"/>
</dbReference>
<accession>A0A371FBK7</accession>
<sequence length="106" mass="12492">MEAFLETLDLWEAIEEDYDVLLLPDNLTIAQIKRQRKKNKKGKGKDICVCFTHVPQVKHDKLDKKTIPSIFMGYNLVSKAYKVYHPQNGKMTITKDVYFNEDQQWD</sequence>
<evidence type="ECO:0000313" key="2">
    <source>
        <dbReference type="EMBL" id="RDX75662.1"/>
    </source>
</evidence>
<organism evidence="2 3">
    <name type="scientific">Mucuna pruriens</name>
    <name type="common">Velvet bean</name>
    <name type="synonym">Dolichos pruriens</name>
    <dbReference type="NCBI Taxonomy" id="157652"/>
    <lineage>
        <taxon>Eukaryota</taxon>
        <taxon>Viridiplantae</taxon>
        <taxon>Streptophyta</taxon>
        <taxon>Embryophyta</taxon>
        <taxon>Tracheophyta</taxon>
        <taxon>Spermatophyta</taxon>
        <taxon>Magnoliopsida</taxon>
        <taxon>eudicotyledons</taxon>
        <taxon>Gunneridae</taxon>
        <taxon>Pentapetalae</taxon>
        <taxon>rosids</taxon>
        <taxon>fabids</taxon>
        <taxon>Fabales</taxon>
        <taxon>Fabaceae</taxon>
        <taxon>Papilionoideae</taxon>
        <taxon>50 kb inversion clade</taxon>
        <taxon>NPAAA clade</taxon>
        <taxon>indigoferoid/millettioid clade</taxon>
        <taxon>Phaseoleae</taxon>
        <taxon>Mucuna</taxon>
    </lineage>
</organism>
<protein>
    <recommendedName>
        <fullName evidence="1">Retroviral polymerase SH3-like domain-containing protein</fullName>
    </recommendedName>
</protein>
<dbReference type="Pfam" id="PF25597">
    <property type="entry name" value="SH3_retrovirus"/>
    <property type="match status" value="1"/>
</dbReference>
<dbReference type="OrthoDB" id="1931687at2759"/>
<comment type="caution">
    <text evidence="2">The sequence shown here is derived from an EMBL/GenBank/DDBJ whole genome shotgun (WGS) entry which is preliminary data.</text>
</comment>